<keyword evidence="2" id="KW-1185">Reference proteome</keyword>
<reference evidence="1 2" key="1">
    <citation type="journal article" date="2018" name="Front. Plant Sci.">
        <title>Red Clover (Trifolium pratense) and Zigzag Clover (T. medium) - A Picture of Genomic Similarities and Differences.</title>
        <authorList>
            <person name="Dluhosova J."/>
            <person name="Istvanek J."/>
            <person name="Nedelnik J."/>
            <person name="Repkova J."/>
        </authorList>
    </citation>
    <scope>NUCLEOTIDE SEQUENCE [LARGE SCALE GENOMIC DNA]</scope>
    <source>
        <strain evidence="2">cv. 10/8</strain>
        <tissue evidence="1">Leaf</tissue>
    </source>
</reference>
<evidence type="ECO:0000313" key="1">
    <source>
        <dbReference type="EMBL" id="MCI91853.1"/>
    </source>
</evidence>
<feature type="non-terminal residue" evidence="1">
    <location>
        <position position="26"/>
    </location>
</feature>
<name>A0A392VWI0_9FABA</name>
<comment type="caution">
    <text evidence="1">The sequence shown here is derived from an EMBL/GenBank/DDBJ whole genome shotgun (WGS) entry which is preliminary data.</text>
</comment>
<proteinExistence type="predicted"/>
<protein>
    <submittedName>
        <fullName evidence="1">Uncharacterized protein</fullName>
    </submittedName>
</protein>
<accession>A0A392VWI0</accession>
<dbReference type="EMBL" id="LXQA011283805">
    <property type="protein sequence ID" value="MCI91853.1"/>
    <property type="molecule type" value="Genomic_DNA"/>
</dbReference>
<organism evidence="1 2">
    <name type="scientific">Trifolium medium</name>
    <dbReference type="NCBI Taxonomy" id="97028"/>
    <lineage>
        <taxon>Eukaryota</taxon>
        <taxon>Viridiplantae</taxon>
        <taxon>Streptophyta</taxon>
        <taxon>Embryophyta</taxon>
        <taxon>Tracheophyta</taxon>
        <taxon>Spermatophyta</taxon>
        <taxon>Magnoliopsida</taxon>
        <taxon>eudicotyledons</taxon>
        <taxon>Gunneridae</taxon>
        <taxon>Pentapetalae</taxon>
        <taxon>rosids</taxon>
        <taxon>fabids</taxon>
        <taxon>Fabales</taxon>
        <taxon>Fabaceae</taxon>
        <taxon>Papilionoideae</taxon>
        <taxon>50 kb inversion clade</taxon>
        <taxon>NPAAA clade</taxon>
        <taxon>Hologalegina</taxon>
        <taxon>IRL clade</taxon>
        <taxon>Trifolieae</taxon>
        <taxon>Trifolium</taxon>
    </lineage>
</organism>
<dbReference type="AlphaFoldDB" id="A0A392VWI0"/>
<dbReference type="Proteomes" id="UP000265520">
    <property type="component" value="Unassembled WGS sequence"/>
</dbReference>
<evidence type="ECO:0000313" key="2">
    <source>
        <dbReference type="Proteomes" id="UP000265520"/>
    </source>
</evidence>
<sequence>MTTSDQIYDQIPQSEAILGIVPYASV</sequence>